<reference evidence="14" key="1">
    <citation type="submission" date="2017-09" db="EMBL/GenBank/DDBJ databases">
        <title>Depth-based differentiation of microbial function through sediment-hosted aquifers and enrichment of novel symbionts in the deep terrestrial subsurface.</title>
        <authorList>
            <person name="Probst A.J."/>
            <person name="Ladd B."/>
            <person name="Jarett J.K."/>
            <person name="Geller-Mcgrath D.E."/>
            <person name="Sieber C.M.K."/>
            <person name="Emerson J.B."/>
            <person name="Anantharaman K."/>
            <person name="Thomas B.C."/>
            <person name="Malmstrom R."/>
            <person name="Stieglmeier M."/>
            <person name="Klingl A."/>
            <person name="Woyke T."/>
            <person name="Ryan C.M."/>
            <person name="Banfield J.F."/>
        </authorList>
    </citation>
    <scope>NUCLEOTIDE SEQUENCE [LARGE SCALE GENOMIC DNA]</scope>
</reference>
<feature type="domain" description="Aminoacyl-tRNA synthetase class Ia" evidence="11">
    <location>
        <begin position="224"/>
        <end position="336"/>
    </location>
</feature>
<dbReference type="GO" id="GO:0006431">
    <property type="term" value="P:methionyl-tRNA aminoacylation"/>
    <property type="evidence" value="ECO:0007669"/>
    <property type="project" value="InterPro"/>
</dbReference>
<keyword evidence="5 10" id="KW-0547">Nucleotide-binding</keyword>
<evidence type="ECO:0000259" key="11">
    <source>
        <dbReference type="Pfam" id="PF00133"/>
    </source>
</evidence>
<keyword evidence="6 10" id="KW-0067">ATP-binding</keyword>
<dbReference type="Gene3D" id="2.170.220.10">
    <property type="match status" value="1"/>
</dbReference>
<keyword evidence="8 10" id="KW-0030">Aminoacyl-tRNA synthetase</keyword>
<feature type="domain" description="Methionyl/Leucyl tRNA synthetase" evidence="12">
    <location>
        <begin position="5"/>
        <end position="149"/>
    </location>
</feature>
<name>A0A2M8KJ45_9BACT</name>
<comment type="caution">
    <text evidence="13">The sequence shown here is derived from an EMBL/GenBank/DDBJ whole genome shotgun (WGS) entry which is preliminary data.</text>
</comment>
<keyword evidence="7 10" id="KW-0648">Protein biosynthesis</keyword>
<dbReference type="GO" id="GO:0005524">
    <property type="term" value="F:ATP binding"/>
    <property type="evidence" value="ECO:0007669"/>
    <property type="project" value="UniProtKB-KW"/>
</dbReference>
<evidence type="ECO:0000256" key="3">
    <source>
        <dbReference type="ARBA" id="ARBA00018753"/>
    </source>
</evidence>
<evidence type="ECO:0000256" key="10">
    <source>
        <dbReference type="RuleBase" id="RU363039"/>
    </source>
</evidence>
<evidence type="ECO:0000313" key="14">
    <source>
        <dbReference type="Proteomes" id="UP000231086"/>
    </source>
</evidence>
<dbReference type="Gene3D" id="3.40.50.620">
    <property type="entry name" value="HUPs"/>
    <property type="match status" value="1"/>
</dbReference>
<sequence>MKKFYITTPIYYVNGSPHIGHAYTTVAADVLARYQKSLGREVFFSVGTDEHGLKIQQKAEQAGKKPQEFTDEIAGQFKDLWQKLNIDYSAFSRTTNPKHKQAVQNVLQRLYDQGAIYKGTYEGLYCVGCEQFLNEKDLVAGKCPDHGQEPEAVKEEAYLLKLKDVADKLIKKIESQEFHITPQRYANEILSLLKGEGLRDVSISRKNVSWGIPLPFDSSHTTYVWVDAFLNYLTVLDWDLLAGSGRMQNFWPPDIQLIGKDILRVHATIWPAILLHLNLPLPKKLVVHGHILSGNRKMSKTLGNVISVEDLMAKFGAEATRYLLLSAGTFGEDINVTTERLTEKYNADLANGLGNLVARVIKLNENIKARPNKNNSDCISCPTKEKLFADFQLNEVLAKIWGRIEKANLAVEQKKLWELIKQDENKATDILTELLMAIWQIAQLLSPFMPKTSEKIKEILKNNKSQILFPRVEKPN</sequence>
<dbReference type="SUPFAM" id="SSF47323">
    <property type="entry name" value="Anticodon-binding domain of a subclass of class I aminoacyl-tRNA synthetases"/>
    <property type="match status" value="1"/>
</dbReference>
<comment type="function">
    <text evidence="1">Is required not only for elongation of protein synthesis but also for the initiation of all mRNA translation through initiator tRNA(fMet) aminoacylation.</text>
</comment>
<dbReference type="SUPFAM" id="SSF52374">
    <property type="entry name" value="Nucleotidylyl transferase"/>
    <property type="match status" value="1"/>
</dbReference>
<dbReference type="InterPro" id="IPR014758">
    <property type="entry name" value="Met-tRNA_synth"/>
</dbReference>
<accession>A0A2M8KJ45</accession>
<dbReference type="EC" id="6.1.1.10" evidence="2"/>
<evidence type="ECO:0000256" key="9">
    <source>
        <dbReference type="ARBA" id="ARBA00030904"/>
    </source>
</evidence>
<proteinExistence type="inferred from homology"/>
<evidence type="ECO:0000256" key="4">
    <source>
        <dbReference type="ARBA" id="ARBA00022598"/>
    </source>
</evidence>
<dbReference type="PRINTS" id="PR01041">
    <property type="entry name" value="TRNASYNTHMET"/>
</dbReference>
<evidence type="ECO:0000256" key="5">
    <source>
        <dbReference type="ARBA" id="ARBA00022741"/>
    </source>
</evidence>
<dbReference type="CDD" id="cd00814">
    <property type="entry name" value="MetRS_core"/>
    <property type="match status" value="1"/>
</dbReference>
<evidence type="ECO:0000256" key="8">
    <source>
        <dbReference type="ARBA" id="ARBA00023146"/>
    </source>
</evidence>
<dbReference type="PANTHER" id="PTHR43326">
    <property type="entry name" value="METHIONYL-TRNA SYNTHETASE"/>
    <property type="match status" value="1"/>
</dbReference>
<evidence type="ECO:0000259" key="12">
    <source>
        <dbReference type="Pfam" id="PF09334"/>
    </source>
</evidence>
<dbReference type="PANTHER" id="PTHR43326:SF1">
    <property type="entry name" value="METHIONINE--TRNA LIGASE, MITOCHONDRIAL"/>
    <property type="match status" value="1"/>
</dbReference>
<evidence type="ECO:0000256" key="1">
    <source>
        <dbReference type="ARBA" id="ARBA00003314"/>
    </source>
</evidence>
<organism evidence="13 14">
    <name type="scientific">Candidatus Portnoybacteria bacterium CG10_big_fil_rev_8_21_14_0_10_44_7</name>
    <dbReference type="NCBI Taxonomy" id="1974816"/>
    <lineage>
        <taxon>Bacteria</taxon>
        <taxon>Candidatus Portnoyibacteriota</taxon>
    </lineage>
</organism>
<evidence type="ECO:0000256" key="7">
    <source>
        <dbReference type="ARBA" id="ARBA00022917"/>
    </source>
</evidence>
<gene>
    <name evidence="13" type="ORF">COU85_00900</name>
</gene>
<dbReference type="GO" id="GO:0004825">
    <property type="term" value="F:methionine-tRNA ligase activity"/>
    <property type="evidence" value="ECO:0007669"/>
    <property type="project" value="UniProtKB-EC"/>
</dbReference>
<dbReference type="InterPro" id="IPR015413">
    <property type="entry name" value="Methionyl/Leucyl_tRNA_Synth"/>
</dbReference>
<dbReference type="FunFam" id="2.170.220.10:FF:000003">
    <property type="entry name" value="Methionine--tRNA ligase"/>
    <property type="match status" value="1"/>
</dbReference>
<dbReference type="InterPro" id="IPR009080">
    <property type="entry name" value="tRNAsynth_Ia_anticodon-bd"/>
</dbReference>
<dbReference type="Pfam" id="PF00133">
    <property type="entry name" value="tRNA-synt_1"/>
    <property type="match status" value="1"/>
</dbReference>
<dbReference type="InterPro" id="IPR014729">
    <property type="entry name" value="Rossmann-like_a/b/a_fold"/>
</dbReference>
<keyword evidence="4 10" id="KW-0436">Ligase</keyword>
<dbReference type="EMBL" id="PFEA01000018">
    <property type="protein sequence ID" value="PJE59947.1"/>
    <property type="molecule type" value="Genomic_DNA"/>
</dbReference>
<evidence type="ECO:0000313" key="13">
    <source>
        <dbReference type="EMBL" id="PJE59947.1"/>
    </source>
</evidence>
<dbReference type="InterPro" id="IPR002300">
    <property type="entry name" value="aa-tRNA-synth_Ia"/>
</dbReference>
<evidence type="ECO:0000256" key="6">
    <source>
        <dbReference type="ARBA" id="ARBA00022840"/>
    </source>
</evidence>
<dbReference type="Pfam" id="PF09334">
    <property type="entry name" value="tRNA-synt_1g"/>
    <property type="match status" value="1"/>
</dbReference>
<dbReference type="Proteomes" id="UP000231086">
    <property type="component" value="Unassembled WGS sequence"/>
</dbReference>
<dbReference type="InterPro" id="IPR023457">
    <property type="entry name" value="Met-tRNA_synth_2"/>
</dbReference>
<comment type="similarity">
    <text evidence="10">Belongs to the class-I aminoacyl-tRNA synthetase family.</text>
</comment>
<dbReference type="InterPro" id="IPR033911">
    <property type="entry name" value="MetRS_core"/>
</dbReference>
<evidence type="ECO:0000256" key="2">
    <source>
        <dbReference type="ARBA" id="ARBA00012838"/>
    </source>
</evidence>
<protein>
    <recommendedName>
        <fullName evidence="3">Methionine--tRNA ligase</fullName>
        <ecNumber evidence="2">6.1.1.10</ecNumber>
    </recommendedName>
    <alternativeName>
        <fullName evidence="9">Methionyl-tRNA synthetase</fullName>
    </alternativeName>
</protein>
<dbReference type="NCBIfam" id="TIGR00398">
    <property type="entry name" value="metG"/>
    <property type="match status" value="1"/>
</dbReference>
<dbReference type="AlphaFoldDB" id="A0A2M8KJ45"/>
<dbReference type="Gene3D" id="1.10.730.10">
    <property type="entry name" value="Isoleucyl-tRNA Synthetase, Domain 1"/>
    <property type="match status" value="1"/>
</dbReference>